<evidence type="ECO:0000256" key="1">
    <source>
        <dbReference type="ARBA" id="ARBA00004604"/>
    </source>
</evidence>
<dbReference type="InterPro" id="IPR011687">
    <property type="entry name" value="Nop53/GLTSCR2"/>
</dbReference>
<evidence type="ECO:0000313" key="9">
    <source>
        <dbReference type="Proteomes" id="UP000593906"/>
    </source>
</evidence>
<evidence type="ECO:0000313" key="8">
    <source>
        <dbReference type="EMBL" id="QOY42176.1"/>
    </source>
</evidence>
<sequence length="399" mass="46134">MTMVQPKKKFRKIKLQDENYVWKRGSIERNIDDSLNSGKLFTFDTKILFNSRSNLDRKKKNCDTIKKRCKLKYFNKDGADASMSKRPLKKVRNLNPNELDIWGSSVSTSKSVNSGMNYPGELLRIKGPSIQMPHSGQSINPSEPDRQDALLRSSSVLNINTNSRNNAFPASLVNSFISSYYESDEVIKLTEPQKYHLVNSLLNGKVLGLDSIGDLELVSDTKDEIDNNSYSRQQNNGIRKKKSEINKEIRRKKELMFNKEKTRIKKLNKDVQNMDMLIQDIDEFNCNLENRRIYLTILKEQIESARRLGVLSKIKIGRNAHKENPIGALSEVDIQSSNGSLRKLRIEDKSFSRDIVSNIYRRGLIEIPPANDAFYGRRLQKLLRRKRRSKKIAKKVRFF</sequence>
<dbReference type="AlphaFoldDB" id="F0X3U7"/>
<dbReference type="GO" id="GO:0005654">
    <property type="term" value="C:nucleoplasm"/>
    <property type="evidence" value="ECO:0007669"/>
    <property type="project" value="UniProtKB-SubCell"/>
</dbReference>
<dbReference type="PANTHER" id="PTHR14211">
    <property type="entry name" value="GLIOMA SUPPRESSOR CANDIDATE REGION GENE 2"/>
    <property type="match status" value="1"/>
</dbReference>
<comment type="similarity">
    <text evidence="3">Belongs to the NOP53 family.</text>
</comment>
<proteinExistence type="evidence at transcript level"/>
<dbReference type="GO" id="GO:0006364">
    <property type="term" value="P:rRNA processing"/>
    <property type="evidence" value="ECO:0007669"/>
    <property type="project" value="TreeGrafter"/>
</dbReference>
<reference evidence="7" key="1">
    <citation type="submission" date="2011-02" db="EMBL/GenBank/DDBJ databases">
        <title>Construction and analysis of full-length cDNA library of Cryptosporidium parvum.</title>
        <authorList>
            <person name="Yamagishi J."/>
            <person name="Wakaguri H."/>
            <person name="Sugano S."/>
            <person name="Kawano S."/>
            <person name="Fujisaki K."/>
            <person name="Sugimoto C."/>
            <person name="Watanabe J."/>
            <person name="Suzuki Y."/>
            <person name="Kimata I."/>
            <person name="Xuan X."/>
        </authorList>
    </citation>
    <scope>NUCLEOTIDE SEQUENCE</scope>
    <source>
        <strain evidence="7">HNJ-1</strain>
    </source>
</reference>
<reference evidence="8 9" key="2">
    <citation type="submission" date="2019-09" db="EMBL/GenBank/DDBJ databases">
        <title>Consistent, comparative and evidence-based genome assembly and annotation for Cryptosporidium parvum, C. hominis and C. tyzzeri.</title>
        <authorList>
            <person name="Baptista R.P."/>
            <person name="Li Y."/>
            <person name="Sateriale A."/>
            <person name="Ansell B."/>
            <person name="Jex A."/>
            <person name="Sanders M."/>
            <person name="Brooks K."/>
            <person name="Tracey A."/>
            <person name="Berriman M."/>
            <person name="Striepen B."/>
            <person name="Cotton J.A."/>
            <person name="Kissinger J.C."/>
        </authorList>
    </citation>
    <scope>NUCLEOTIDE SEQUENCE [LARGE SCALE GENOMIC DNA]</scope>
    <source>
        <strain evidence="8 9">IOWA-ATCC</strain>
    </source>
</reference>
<dbReference type="EMBL" id="FX115165">
    <property type="protein sequence ID" value="BAJ77268.1"/>
    <property type="molecule type" value="mRNA"/>
</dbReference>
<dbReference type="PANTHER" id="PTHR14211:SF7">
    <property type="entry name" value="RIBOSOME BIOGENESIS PROTEIN NOP53"/>
    <property type="match status" value="1"/>
</dbReference>
<dbReference type="VEuPathDB" id="CryptoDB:CPATCC_0020020"/>
<gene>
    <name evidence="7" type="primary">cgd4_2630</name>
    <name evidence="8" type="ORF">CPATCC_001789</name>
</gene>
<keyword evidence="5" id="KW-0690">Ribosome biogenesis</keyword>
<comment type="subcellular location">
    <subcellularLocation>
        <location evidence="1">Nucleus</location>
        <location evidence="1">Nucleolus</location>
    </subcellularLocation>
    <subcellularLocation>
        <location evidence="2">Nucleus</location>
        <location evidence="2">Nucleoplasm</location>
    </subcellularLocation>
</comment>
<keyword evidence="6" id="KW-0539">Nucleus</keyword>
<dbReference type="GO" id="GO:0000027">
    <property type="term" value="P:ribosomal large subunit assembly"/>
    <property type="evidence" value="ECO:0007669"/>
    <property type="project" value="TreeGrafter"/>
</dbReference>
<dbReference type="GO" id="GO:0005730">
    <property type="term" value="C:nucleolus"/>
    <property type="evidence" value="ECO:0007669"/>
    <property type="project" value="UniProtKB-SubCell"/>
</dbReference>
<evidence type="ECO:0000256" key="3">
    <source>
        <dbReference type="ARBA" id="ARBA00008838"/>
    </source>
</evidence>
<dbReference type="EMBL" id="FX115893">
    <property type="protein sequence ID" value="BAJ77996.1"/>
    <property type="molecule type" value="mRNA"/>
</dbReference>
<evidence type="ECO:0000256" key="4">
    <source>
        <dbReference type="ARBA" id="ARBA00018339"/>
    </source>
</evidence>
<name>F0X3U7_CRYPV</name>
<evidence type="ECO:0000256" key="2">
    <source>
        <dbReference type="ARBA" id="ARBA00004642"/>
    </source>
</evidence>
<organism evidence="7">
    <name type="scientific">Cryptosporidium parvum</name>
    <dbReference type="NCBI Taxonomy" id="5807"/>
    <lineage>
        <taxon>Eukaryota</taxon>
        <taxon>Sar</taxon>
        <taxon>Alveolata</taxon>
        <taxon>Apicomplexa</taxon>
        <taxon>Conoidasida</taxon>
        <taxon>Coccidia</taxon>
        <taxon>Eucoccidiorida</taxon>
        <taxon>Eimeriorina</taxon>
        <taxon>Cryptosporidiidae</taxon>
        <taxon>Cryptosporidium</taxon>
    </lineage>
</organism>
<evidence type="ECO:0000256" key="5">
    <source>
        <dbReference type="ARBA" id="ARBA00022517"/>
    </source>
</evidence>
<dbReference type="VEuPathDB" id="CryptoDB:cgd4_2633"/>
<dbReference type="EMBL" id="CP044419">
    <property type="protein sequence ID" value="QOY42176.1"/>
    <property type="molecule type" value="Genomic_DNA"/>
</dbReference>
<accession>F0X3U7</accession>
<dbReference type="GO" id="GO:0008097">
    <property type="term" value="F:5S rRNA binding"/>
    <property type="evidence" value="ECO:0007669"/>
    <property type="project" value="TreeGrafter"/>
</dbReference>
<evidence type="ECO:0000256" key="6">
    <source>
        <dbReference type="ARBA" id="ARBA00023242"/>
    </source>
</evidence>
<evidence type="ECO:0000313" key="7">
    <source>
        <dbReference type="EMBL" id="BAJ77268.1"/>
    </source>
</evidence>
<protein>
    <recommendedName>
        <fullName evidence="4">Ribosome biogenesis protein NOP53</fullName>
    </recommendedName>
</protein>
<dbReference type="Proteomes" id="UP000593906">
    <property type="component" value="Chromosome 4"/>
</dbReference>